<name>A0A6N7RPL1_9ACTN</name>
<feature type="domain" description="4Fe-4S ferredoxin-type" evidence="8">
    <location>
        <begin position="54"/>
        <end position="73"/>
    </location>
</feature>
<keyword evidence="4" id="KW-0249">Electron transport</keyword>
<keyword evidence="10" id="KW-1185">Reference proteome</keyword>
<evidence type="ECO:0000313" key="10">
    <source>
        <dbReference type="Proteomes" id="UP000438093"/>
    </source>
</evidence>
<protein>
    <submittedName>
        <fullName evidence="9">4Fe-4S dicluster domain-containing protein</fullName>
    </submittedName>
</protein>
<dbReference type="PANTHER" id="PTHR42859">
    <property type="entry name" value="OXIDOREDUCTASE"/>
    <property type="match status" value="1"/>
</dbReference>
<evidence type="ECO:0000256" key="6">
    <source>
        <dbReference type="ARBA" id="ARBA00023014"/>
    </source>
</evidence>
<feature type="transmembrane region" description="Helical" evidence="7">
    <location>
        <begin position="20"/>
        <end position="42"/>
    </location>
</feature>
<dbReference type="PROSITE" id="PS00198">
    <property type="entry name" value="4FE4S_FER_1"/>
    <property type="match status" value="1"/>
</dbReference>
<dbReference type="Proteomes" id="UP000438093">
    <property type="component" value="Unassembled WGS sequence"/>
</dbReference>
<gene>
    <name evidence="9" type="ORF">GJG86_09430</name>
</gene>
<dbReference type="CDD" id="cd10550">
    <property type="entry name" value="DMSOR_beta_like"/>
    <property type="match status" value="1"/>
</dbReference>
<evidence type="ECO:0000256" key="7">
    <source>
        <dbReference type="SAM" id="Phobius"/>
    </source>
</evidence>
<keyword evidence="1" id="KW-0813">Transport</keyword>
<evidence type="ECO:0000256" key="5">
    <source>
        <dbReference type="ARBA" id="ARBA00023004"/>
    </source>
</evidence>
<keyword evidence="7" id="KW-1133">Transmembrane helix</keyword>
<keyword evidence="2" id="KW-0004">4Fe-4S</keyword>
<reference evidence="10" key="1">
    <citation type="submission" date="2019-08" db="EMBL/GenBank/DDBJ databases">
        <title>Arthrobacter sp. nov., isolated from plateau pika and Tibetan wild ass.</title>
        <authorList>
            <person name="Ge Y."/>
        </authorList>
    </citation>
    <scope>NUCLEOTIDE SEQUENCE [LARGE SCALE GENOMIC DNA]</scope>
    <source>
        <strain evidence="10">HF-4214</strain>
    </source>
</reference>
<dbReference type="GO" id="GO:0051539">
    <property type="term" value="F:4 iron, 4 sulfur cluster binding"/>
    <property type="evidence" value="ECO:0007669"/>
    <property type="project" value="UniProtKB-KW"/>
</dbReference>
<dbReference type="InterPro" id="IPR006311">
    <property type="entry name" value="TAT_signal"/>
</dbReference>
<keyword evidence="6" id="KW-0411">Iron-sulfur</keyword>
<comment type="caution">
    <text evidence="9">The sequence shown here is derived from an EMBL/GenBank/DDBJ whole genome shotgun (WGS) entry which is preliminary data.</text>
</comment>
<accession>A0A6N7RPL1</accession>
<dbReference type="SUPFAM" id="SSF54862">
    <property type="entry name" value="4Fe-4S ferredoxins"/>
    <property type="match status" value="1"/>
</dbReference>
<proteinExistence type="predicted"/>
<dbReference type="InterPro" id="IPR017896">
    <property type="entry name" value="4Fe4S_Fe-S-bd"/>
</dbReference>
<dbReference type="PANTHER" id="PTHR42859:SF10">
    <property type="entry name" value="DIMETHYLSULFOXIDE REDUCTASE CHAIN B"/>
    <property type="match status" value="1"/>
</dbReference>
<dbReference type="AlphaFoldDB" id="A0A6N7RPL1"/>
<evidence type="ECO:0000256" key="1">
    <source>
        <dbReference type="ARBA" id="ARBA00022448"/>
    </source>
</evidence>
<dbReference type="InterPro" id="IPR017900">
    <property type="entry name" value="4Fe4S_Fe_S_CS"/>
</dbReference>
<evidence type="ECO:0000259" key="8">
    <source>
        <dbReference type="PROSITE" id="PS51379"/>
    </source>
</evidence>
<feature type="domain" description="4Fe-4S ferredoxin-type" evidence="8">
    <location>
        <begin position="131"/>
        <end position="160"/>
    </location>
</feature>
<keyword evidence="7" id="KW-0472">Membrane</keyword>
<dbReference type="RefSeq" id="WP_154333556.1">
    <property type="nucleotide sequence ID" value="NZ_VTFY01000007.1"/>
</dbReference>
<dbReference type="Pfam" id="PF13247">
    <property type="entry name" value="Fer4_11"/>
    <property type="match status" value="1"/>
</dbReference>
<keyword evidence="5" id="KW-0408">Iron</keyword>
<dbReference type="Gene3D" id="3.30.70.20">
    <property type="match status" value="2"/>
</dbReference>
<keyword evidence="3" id="KW-0479">Metal-binding</keyword>
<dbReference type="PROSITE" id="PS51379">
    <property type="entry name" value="4FE4S_FER_2"/>
    <property type="match status" value="3"/>
</dbReference>
<dbReference type="EMBL" id="VTFY01000007">
    <property type="protein sequence ID" value="MRX82710.1"/>
    <property type="molecule type" value="Genomic_DNA"/>
</dbReference>
<feature type="domain" description="4Fe-4S ferredoxin-type" evidence="8">
    <location>
        <begin position="98"/>
        <end position="129"/>
    </location>
</feature>
<dbReference type="InterPro" id="IPR050294">
    <property type="entry name" value="RnfB_subfamily"/>
</dbReference>
<evidence type="ECO:0000256" key="3">
    <source>
        <dbReference type="ARBA" id="ARBA00022723"/>
    </source>
</evidence>
<evidence type="ECO:0000256" key="2">
    <source>
        <dbReference type="ARBA" id="ARBA00022485"/>
    </source>
</evidence>
<organism evidence="9 10">
    <name type="scientific">Eggerthella guodeyinii</name>
    <dbReference type="NCBI Taxonomy" id="2690837"/>
    <lineage>
        <taxon>Bacteria</taxon>
        <taxon>Bacillati</taxon>
        <taxon>Actinomycetota</taxon>
        <taxon>Coriobacteriia</taxon>
        <taxon>Eggerthellales</taxon>
        <taxon>Eggerthellaceae</taxon>
        <taxon>Eggerthella</taxon>
    </lineage>
</organism>
<evidence type="ECO:0000256" key="4">
    <source>
        <dbReference type="ARBA" id="ARBA00022982"/>
    </source>
</evidence>
<sequence>MTNQDETTAQAKDGLTRRQFLAGIGGLGVGAILGGGIMAIALPDDVYAIEASDGYLLVDTKKCAGCESCMLACSLVHSGKENLALSRIQIAKNALTNFPIDIAQHQCRQCPYPSCVEACPVGAMHVDPETHVRMVDEGKCIGCERCVEGCPFTPSRVQWNFEEKHAQKCDLCKNTPFWDREGGPRGDQACVCVCPMKAITLVNELPVQTDEGYEVNLRNNNWDALHFPIDDAGAVPPAIRNPAKFQAKKTDDSSAKIA</sequence>
<dbReference type="PROSITE" id="PS51318">
    <property type="entry name" value="TAT"/>
    <property type="match status" value="1"/>
</dbReference>
<evidence type="ECO:0000313" key="9">
    <source>
        <dbReference type="EMBL" id="MRX82710.1"/>
    </source>
</evidence>
<keyword evidence="7" id="KW-0812">Transmembrane</keyword>
<dbReference type="GO" id="GO:0046872">
    <property type="term" value="F:metal ion binding"/>
    <property type="evidence" value="ECO:0007669"/>
    <property type="project" value="UniProtKB-KW"/>
</dbReference>